<feature type="transmembrane region" description="Helical" evidence="2">
    <location>
        <begin position="493"/>
        <end position="518"/>
    </location>
</feature>
<protein>
    <submittedName>
        <fullName evidence="3">IncI1 plasmid conjugative transfer integral membrane protein TraY</fullName>
    </submittedName>
</protein>
<evidence type="ECO:0000313" key="3">
    <source>
        <dbReference type="EMBL" id="SFV74295.1"/>
    </source>
</evidence>
<evidence type="ECO:0000313" key="4">
    <source>
        <dbReference type="Proteomes" id="UP000186323"/>
    </source>
</evidence>
<dbReference type="NCBIfam" id="TIGR04346">
    <property type="entry name" value="DotA_TraY"/>
    <property type="match status" value="1"/>
</dbReference>
<dbReference type="EMBL" id="LT630450">
    <property type="protein sequence ID" value="SFV74295.1"/>
    <property type="molecule type" value="Genomic_DNA"/>
</dbReference>
<evidence type="ECO:0000256" key="2">
    <source>
        <dbReference type="SAM" id="Phobius"/>
    </source>
</evidence>
<evidence type="ECO:0000256" key="1">
    <source>
        <dbReference type="SAM" id="MobiDB-lite"/>
    </source>
</evidence>
<feature type="transmembrane region" description="Helical" evidence="2">
    <location>
        <begin position="49"/>
        <end position="75"/>
    </location>
</feature>
<dbReference type="RefSeq" id="WP_072337207.1">
    <property type="nucleotide sequence ID" value="NZ_LT630450.1"/>
</dbReference>
<sequence>MASELPATSEILLPTDASKQILDTFLGQGWDTWGAGLGGSQASELMLQIFSAFNLVALAVISALFLWVMALAVAGTAHEGVPFGKRFSSLWMPLRFVGAMGALAPIFKGLSLFQVAILACIGFSINLGNFVWELGTDYFVEHAGQITVQAPDQNVTHYAAITNGALESLTLQYYLNERRGMNIPPGGEWNYKSNWFRSGGEYQFLFNGNAGSIQVSCVDESDALCRGKVNAVGTAISALSSVAQQLADPETPSSSIDPRALHSAANQVNETILSELQSYAGQGQLQSKLADFQENSAQYGWLIAGSSYWSIAWINQEVREAMYSGITYSPHQYTVSELYAWTHGLQDYEAAKERVANYIKTAYSSRRGITDITATPSVTDEGRAFDELTNWLRATLNQLVAANILPIAVEKLSSQDPIMAISNVGDYFIGTAWGLASALGVVDVAHSMGKELPLVGKAIPNLDKYISFALFAVFLPLLLYGLALAYYLPAIPFIRWISALVGWIILIVEALIAAPLWLCAHALPDGDGAAGQHGKRGYFLLLAIIIRPPLMVAGFFAAVILMNVLGRLLGASFEMFVAGTAQTKILGITGTFSMLVILGIVVIMAANKFFSLIHYLPEHVTSWIGQQIHGLGEKEDQAGVKSIFIASTNTVSSGAQGARELRGDISRQWNNPGSGHAMPTQSPSGVSQTSRVSQDNFRS</sequence>
<feature type="transmembrane region" description="Helical" evidence="2">
    <location>
        <begin position="585"/>
        <end position="606"/>
    </location>
</feature>
<dbReference type="Proteomes" id="UP000186323">
    <property type="component" value="Chromosome I"/>
</dbReference>
<gene>
    <name evidence="3" type="ORF">DESPIGER_2477</name>
</gene>
<dbReference type="InterPro" id="IPR027628">
    <property type="entry name" value="DotA_TraY"/>
</dbReference>
<dbReference type="AlphaFoldDB" id="A0A1K1LHW2"/>
<feature type="transmembrane region" description="Helical" evidence="2">
    <location>
        <begin position="465"/>
        <end position="487"/>
    </location>
</feature>
<feature type="region of interest" description="Disordered" evidence="1">
    <location>
        <begin position="665"/>
        <end position="699"/>
    </location>
</feature>
<dbReference type="KEGG" id="dpg:DESPIGER_2477"/>
<keyword evidence="2" id="KW-0812">Transmembrane</keyword>
<reference evidence="4" key="1">
    <citation type="submission" date="2016-10" db="EMBL/GenBank/DDBJ databases">
        <authorList>
            <person name="Wegmann U."/>
        </authorList>
    </citation>
    <scope>NUCLEOTIDE SEQUENCE [LARGE SCALE GENOMIC DNA]</scope>
</reference>
<feature type="transmembrane region" description="Helical" evidence="2">
    <location>
        <begin position="113"/>
        <end position="132"/>
    </location>
</feature>
<keyword evidence="4" id="KW-1185">Reference proteome</keyword>
<feature type="compositionally biased region" description="Polar residues" evidence="1">
    <location>
        <begin position="667"/>
        <end position="699"/>
    </location>
</feature>
<organism evidence="3 4">
    <name type="scientific">Desulfovibrio piger</name>
    <dbReference type="NCBI Taxonomy" id="901"/>
    <lineage>
        <taxon>Bacteria</taxon>
        <taxon>Pseudomonadati</taxon>
        <taxon>Thermodesulfobacteriota</taxon>
        <taxon>Desulfovibrionia</taxon>
        <taxon>Desulfovibrionales</taxon>
        <taxon>Desulfovibrionaceae</taxon>
        <taxon>Desulfovibrio</taxon>
    </lineage>
</organism>
<name>A0A1K1LHW2_9BACT</name>
<accession>A0A1K1LHW2</accession>
<proteinExistence type="predicted"/>
<feature type="transmembrane region" description="Helical" evidence="2">
    <location>
        <begin position="539"/>
        <end position="565"/>
    </location>
</feature>
<keyword evidence="2" id="KW-1133">Transmembrane helix</keyword>
<keyword evidence="2" id="KW-0472">Membrane</keyword>